<feature type="transmembrane region" description="Helical" evidence="1">
    <location>
        <begin position="133"/>
        <end position="155"/>
    </location>
</feature>
<comment type="caution">
    <text evidence="3">The sequence shown here is derived from an EMBL/GenBank/DDBJ whole genome shotgun (WGS) entry which is preliminary data.</text>
</comment>
<accession>A0A562ZQB0</accession>
<dbReference type="SUPFAM" id="SSF48317">
    <property type="entry name" value="Acid phosphatase/Vanadium-dependent haloperoxidase"/>
    <property type="match status" value="1"/>
</dbReference>
<gene>
    <name evidence="3" type="ORF">FN976_14585</name>
</gene>
<dbReference type="SMART" id="SM00014">
    <property type="entry name" value="acidPPc"/>
    <property type="match status" value="1"/>
</dbReference>
<evidence type="ECO:0000313" key="3">
    <source>
        <dbReference type="EMBL" id="TWO70769.1"/>
    </source>
</evidence>
<dbReference type="Proteomes" id="UP000318199">
    <property type="component" value="Unassembled WGS sequence"/>
</dbReference>
<feature type="transmembrane region" description="Helical" evidence="1">
    <location>
        <begin position="60"/>
        <end position="78"/>
    </location>
</feature>
<dbReference type="PANTHER" id="PTHR14969:SF13">
    <property type="entry name" value="AT30094P"/>
    <property type="match status" value="1"/>
</dbReference>
<protein>
    <submittedName>
        <fullName evidence="3">Phosphatase PAP2 family protein</fullName>
    </submittedName>
</protein>
<reference evidence="3 4" key="1">
    <citation type="submission" date="2019-07" db="EMBL/GenBank/DDBJ databases">
        <title>Caenimonas sedimenti sp. nov., isolated from activated sludge.</title>
        <authorList>
            <person name="Xu J."/>
        </authorList>
    </citation>
    <scope>NUCLEOTIDE SEQUENCE [LARGE SCALE GENOMIC DNA]</scope>
    <source>
        <strain evidence="3 4">HX-9-20</strain>
    </source>
</reference>
<evidence type="ECO:0000259" key="2">
    <source>
        <dbReference type="SMART" id="SM00014"/>
    </source>
</evidence>
<keyword evidence="1" id="KW-0812">Transmembrane</keyword>
<keyword evidence="4" id="KW-1185">Reference proteome</keyword>
<feature type="domain" description="Phosphatidic acid phosphatase type 2/haloperoxidase" evidence="2">
    <location>
        <begin position="61"/>
        <end position="176"/>
    </location>
</feature>
<dbReference type="OrthoDB" id="9780918at2"/>
<evidence type="ECO:0000256" key="1">
    <source>
        <dbReference type="SAM" id="Phobius"/>
    </source>
</evidence>
<dbReference type="EMBL" id="VOBQ01000011">
    <property type="protein sequence ID" value="TWO70769.1"/>
    <property type="molecule type" value="Genomic_DNA"/>
</dbReference>
<feature type="transmembrane region" description="Helical" evidence="1">
    <location>
        <begin position="161"/>
        <end position="180"/>
    </location>
</feature>
<keyword evidence="1" id="KW-0472">Membrane</keyword>
<dbReference type="AlphaFoldDB" id="A0A562ZQB0"/>
<keyword evidence="1" id="KW-1133">Transmembrane helix</keyword>
<dbReference type="InterPro" id="IPR000326">
    <property type="entry name" value="PAP2/HPO"/>
</dbReference>
<proteinExistence type="predicted"/>
<dbReference type="CDD" id="cd03392">
    <property type="entry name" value="PAP2_like_2"/>
    <property type="match status" value="1"/>
</dbReference>
<sequence>MGAASAPMIDDIVHAWFQSHRVPWATQAMLFVTYVHGTLGLLAMVTALAGVLWRTGDKRWIPILVAGVPGAMLLNVGVKNVVQRARPVVEQPLLVLDTYGFPSGHAAGTAALYSFAAAWLLSRLRGRPLAWRAAVVVAAVFMTLWVSVSRLYLGVHFVSDVLAGMLLGTLWLMLCLAVPARRQAKTSR</sequence>
<dbReference type="Pfam" id="PF01569">
    <property type="entry name" value="PAP2"/>
    <property type="match status" value="1"/>
</dbReference>
<organism evidence="3 4">
    <name type="scientific">Caenimonas sedimenti</name>
    <dbReference type="NCBI Taxonomy" id="2596921"/>
    <lineage>
        <taxon>Bacteria</taxon>
        <taxon>Pseudomonadati</taxon>
        <taxon>Pseudomonadota</taxon>
        <taxon>Betaproteobacteria</taxon>
        <taxon>Burkholderiales</taxon>
        <taxon>Comamonadaceae</taxon>
        <taxon>Caenimonas</taxon>
    </lineage>
</organism>
<name>A0A562ZQB0_9BURK</name>
<feature type="transmembrane region" description="Helical" evidence="1">
    <location>
        <begin position="31"/>
        <end position="53"/>
    </location>
</feature>
<dbReference type="PANTHER" id="PTHR14969">
    <property type="entry name" value="SPHINGOSINE-1-PHOSPHATE PHOSPHOHYDROLASE"/>
    <property type="match status" value="1"/>
</dbReference>
<feature type="transmembrane region" description="Helical" evidence="1">
    <location>
        <begin position="98"/>
        <end position="121"/>
    </location>
</feature>
<dbReference type="InterPro" id="IPR036938">
    <property type="entry name" value="PAP2/HPO_sf"/>
</dbReference>
<evidence type="ECO:0000313" key="4">
    <source>
        <dbReference type="Proteomes" id="UP000318199"/>
    </source>
</evidence>
<dbReference type="Gene3D" id="1.20.144.10">
    <property type="entry name" value="Phosphatidic acid phosphatase type 2/haloperoxidase"/>
    <property type="match status" value="2"/>
</dbReference>